<keyword evidence="2" id="KW-1185">Reference proteome</keyword>
<dbReference type="STRING" id="326474.AWB65_05074"/>
<dbReference type="Gene3D" id="2.40.128.630">
    <property type="match status" value="1"/>
</dbReference>
<sequence length="489" mass="50803">MNAKLMLCTAALAAVADLGHAEWSYPHADTQNTGFAKVVTAPATKTLRAVTVGPLASGAAPVVGPDGTVYIGNLNGQVLAFHPDGTPAWTRQLPAGQWVTSSPVVGTDGAVYVVAETRFLVDGASSLYRYESTLHKFSSSGGWLYQAPFPQRWGNTKYSSRGDANAPPNIWRSNGVEAIIVPAVYGIPTYTSLRLIAFATSGAVLGDSLVSEPTPGTVSGEATWQDLLDLLPPWGFDAPSQPLSCTDFSVCLPDDTTWPLSNVAIWQSNKGEAPTVVVSDARQDVVGYTFEPIQGFTERFRVHDSNRVASSGPLILPDGHTVVAASGEKSNRLAFAGPNFTPVADSTGSLGVVAAVPTRLPDGRLVAVEHKGGLAAFSGGNVLSNHVDLVGESIAAAASSCNLVYVATAGALTTLNIETLQPVATLKWHGGGRSSPVISSTGYVYAAAATGNDATNFMFVFPPLSPPATSFHGTACEATTTTLGGSARR</sequence>
<comment type="caution">
    <text evidence="1">The sequence shown here is derived from an EMBL/GenBank/DDBJ whole genome shotgun (WGS) entry which is preliminary data.</text>
</comment>
<reference evidence="1" key="1">
    <citation type="submission" date="2016-01" db="EMBL/GenBank/DDBJ databases">
        <authorList>
            <person name="Peeters C."/>
        </authorList>
    </citation>
    <scope>NUCLEOTIDE SEQUENCE [LARGE SCALE GENOMIC DNA]</scope>
    <source>
        <strain evidence="1">LMG 22934</strain>
    </source>
</reference>
<accession>A0A158IMQ0</accession>
<name>A0A158IMQ0_9BURK</name>
<dbReference type="EMBL" id="FCNW02000037">
    <property type="protein sequence ID" value="SAL57653.1"/>
    <property type="molecule type" value="Genomic_DNA"/>
</dbReference>
<dbReference type="OrthoDB" id="5503248at2"/>
<gene>
    <name evidence="1" type="ORF">AWB65_05074</name>
</gene>
<protein>
    <submittedName>
        <fullName evidence="1">Uncharacterized protein</fullName>
    </submittedName>
</protein>
<dbReference type="RefSeq" id="WP_087669767.1">
    <property type="nucleotide sequence ID" value="NZ_FCNW02000037.1"/>
</dbReference>
<evidence type="ECO:0000313" key="1">
    <source>
        <dbReference type="EMBL" id="SAL57653.1"/>
    </source>
</evidence>
<dbReference type="SUPFAM" id="SSF50998">
    <property type="entry name" value="Quinoprotein alcohol dehydrogenase-like"/>
    <property type="match status" value="1"/>
</dbReference>
<organism evidence="1 2">
    <name type="scientific">Caballeronia humi</name>
    <dbReference type="NCBI Taxonomy" id="326474"/>
    <lineage>
        <taxon>Bacteria</taxon>
        <taxon>Pseudomonadati</taxon>
        <taxon>Pseudomonadota</taxon>
        <taxon>Betaproteobacteria</taxon>
        <taxon>Burkholderiales</taxon>
        <taxon>Burkholderiaceae</taxon>
        <taxon>Caballeronia</taxon>
    </lineage>
</organism>
<dbReference type="InterPro" id="IPR011047">
    <property type="entry name" value="Quinoprotein_ADH-like_sf"/>
</dbReference>
<proteinExistence type="predicted"/>
<dbReference type="Proteomes" id="UP000054977">
    <property type="component" value="Unassembled WGS sequence"/>
</dbReference>
<evidence type="ECO:0000313" key="2">
    <source>
        <dbReference type="Proteomes" id="UP000054977"/>
    </source>
</evidence>
<dbReference type="AlphaFoldDB" id="A0A158IMQ0"/>